<dbReference type="InterPro" id="IPR052187">
    <property type="entry name" value="MFSD1"/>
</dbReference>
<comment type="subcellular location">
    <subcellularLocation>
        <location evidence="1">Lysosome membrane</location>
        <topology evidence="1">Multi-pass membrane protein</topology>
    </subcellularLocation>
</comment>
<sequence length="436" mass="45024">MTVLSDPAKRRWVAWGALATVFLLVNLHRLSTAVLSERLTAAFGTSASQLGTLHAAFFLIYAVVQIPVGVLVDRIGPRRIGSIGGIVLSVGAIAFALSESYVVAFAARALIGFGSGAIFVSILRFCANWYRADEFATMTGLTAGVAGLGAILATTPLAVAVDAAGWRPTVLSLGVVGLLAAVAVAALAHDSPAAADLEPIAGVPERATTSLAETREHLRTLLRDGDQWLLSIAFFAGNGTVLTLIGLWGVPYLVVVYGLDVTTASYFTLLGSIGMLVGSPAVGWLSDRLERRLALLSAGLAIFAVALAVIPAFGRPPLPVVAGVYFVCGFLLGAVMLSLSVIKERYPASASGVATATVNAAGFVGGTVLPTVLGMALDAYRTGDTVEGTVVYTQFGYRVAFGILAVGVGVAFLCSLALLARTGRRGTEAPERSLEG</sequence>
<evidence type="ECO:0000256" key="18">
    <source>
        <dbReference type="ARBA" id="ARBA00044912"/>
    </source>
</evidence>
<evidence type="ECO:0000256" key="22">
    <source>
        <dbReference type="ARBA" id="ARBA00045018"/>
    </source>
</evidence>
<evidence type="ECO:0000256" key="11">
    <source>
        <dbReference type="ARBA" id="ARBA00044884"/>
    </source>
</evidence>
<evidence type="ECO:0000313" key="28">
    <source>
        <dbReference type="Proteomes" id="UP000283805"/>
    </source>
</evidence>
<dbReference type="GO" id="GO:0022857">
    <property type="term" value="F:transmembrane transporter activity"/>
    <property type="evidence" value="ECO:0007669"/>
    <property type="project" value="InterPro"/>
</dbReference>
<evidence type="ECO:0000256" key="8">
    <source>
        <dbReference type="ARBA" id="ARBA00044876"/>
    </source>
</evidence>
<comment type="subunit">
    <text evidence="24">Homodimer. Interacts with lysosomal protein GLMP (via lumenal domain); the interaction starts while both proteins are still in the endoplasmic reticulum and is required for stabilization of MFSD1 in lysosomes but has no direct effect on its targeting to lysosomes or transporter activity.</text>
</comment>
<feature type="transmembrane region" description="Helical" evidence="25">
    <location>
        <begin position="135"/>
        <end position="158"/>
    </location>
</feature>
<evidence type="ECO:0000256" key="9">
    <source>
        <dbReference type="ARBA" id="ARBA00044878"/>
    </source>
</evidence>
<comment type="function">
    <text evidence="23">Lysosomal dipeptide uniporter that selectively exports lysine, arginine or histidine-containing dipeptides with a net positive charge from the lysosome lumen into the cytosol. Could play a role in a specific type of protein O-glycosylation indirectly regulating macrophages migration and tissue invasion. Also essential for liver homeostasis.</text>
</comment>
<dbReference type="EMBL" id="RAPO01000002">
    <property type="protein sequence ID" value="RKD95222.1"/>
    <property type="molecule type" value="Genomic_DNA"/>
</dbReference>
<reference evidence="27 28" key="1">
    <citation type="submission" date="2018-09" db="EMBL/GenBank/DDBJ databases">
        <title>Genomic Encyclopedia of Archaeal and Bacterial Type Strains, Phase II (KMG-II): from individual species to whole genera.</title>
        <authorList>
            <person name="Goeker M."/>
        </authorList>
    </citation>
    <scope>NUCLEOTIDE SEQUENCE [LARGE SCALE GENOMIC DNA]</scope>
    <source>
        <strain evidence="27 28">DSM 13151</strain>
    </source>
</reference>
<comment type="catalytic activity">
    <reaction evidence="15">
        <text>L-arginyl-L-alpha-amino acid(out) = L-arginyl-L-alpha-amino acid(in)</text>
        <dbReference type="Rhea" id="RHEA:79371"/>
        <dbReference type="ChEBI" id="CHEBI:84315"/>
    </reaction>
</comment>
<dbReference type="InterPro" id="IPR011701">
    <property type="entry name" value="MFS"/>
</dbReference>
<dbReference type="OrthoDB" id="29061at2157"/>
<feature type="transmembrane region" description="Helical" evidence="25">
    <location>
        <begin position="320"/>
        <end position="342"/>
    </location>
</feature>
<comment type="catalytic activity">
    <reaction evidence="13">
        <text>L-alpha-aminoacyl-L-lysine(out) = L-alpha-aminoacyl-L-lysine(in)</text>
        <dbReference type="Rhea" id="RHEA:79383"/>
        <dbReference type="ChEBI" id="CHEBI:229966"/>
    </reaction>
</comment>
<comment type="catalytic activity">
    <reaction evidence="18">
        <text>L-histidyl-L-alpha-amino acid(out) = L-histidyl-L-alpha-amino acid(in)</text>
        <dbReference type="Rhea" id="RHEA:79379"/>
        <dbReference type="ChEBI" id="CHEBI:229964"/>
    </reaction>
</comment>
<evidence type="ECO:0000256" key="20">
    <source>
        <dbReference type="ARBA" id="ARBA00044924"/>
    </source>
</evidence>
<evidence type="ECO:0000256" key="4">
    <source>
        <dbReference type="ARBA" id="ARBA00022692"/>
    </source>
</evidence>
<accession>A0A3R7DD54</accession>
<dbReference type="InterPro" id="IPR020846">
    <property type="entry name" value="MFS_dom"/>
</dbReference>
<evidence type="ECO:0000259" key="26">
    <source>
        <dbReference type="PROSITE" id="PS50850"/>
    </source>
</evidence>
<evidence type="ECO:0000256" key="21">
    <source>
        <dbReference type="ARBA" id="ARBA00044985"/>
    </source>
</evidence>
<comment type="catalytic activity">
    <reaction evidence="12">
        <text>L-lysyl-L-alpha-amino acid(out) = L-lysyl-L-alpha-amino acid(in)</text>
        <dbReference type="Rhea" id="RHEA:79387"/>
        <dbReference type="ChEBI" id="CHEBI:229965"/>
    </reaction>
</comment>
<comment type="caution">
    <text evidence="27">The sequence shown here is derived from an EMBL/GenBank/DDBJ whole genome shotgun (WGS) entry which is preliminary data.</text>
</comment>
<dbReference type="InterPro" id="IPR036259">
    <property type="entry name" value="MFS_trans_sf"/>
</dbReference>
<comment type="catalytic activity">
    <reaction evidence="16">
        <text>L-lysyl-L-lysine(out) = L-lysyl-L-lysine(in)</text>
        <dbReference type="Rhea" id="RHEA:79403"/>
        <dbReference type="ChEBI" id="CHEBI:229956"/>
    </reaction>
</comment>
<feature type="domain" description="Major facilitator superfamily (MFS) profile" evidence="26">
    <location>
        <begin position="1"/>
        <end position="423"/>
    </location>
</feature>
<feature type="transmembrane region" description="Helical" evidence="25">
    <location>
        <begin position="266"/>
        <end position="286"/>
    </location>
</feature>
<dbReference type="PANTHER" id="PTHR23512">
    <property type="entry name" value="MAJOR FACILITATOR SUPERFAMILY DOMAIN-CONTAINING PROTEIN 1"/>
    <property type="match status" value="1"/>
</dbReference>
<keyword evidence="28" id="KW-1185">Reference proteome</keyword>
<evidence type="ECO:0000256" key="3">
    <source>
        <dbReference type="ARBA" id="ARBA00022448"/>
    </source>
</evidence>
<keyword evidence="7" id="KW-0458">Lysosome</keyword>
<evidence type="ECO:0000256" key="7">
    <source>
        <dbReference type="ARBA" id="ARBA00023228"/>
    </source>
</evidence>
<dbReference type="RefSeq" id="WP_120244517.1">
    <property type="nucleotide sequence ID" value="NZ_RAPO01000002.1"/>
</dbReference>
<evidence type="ECO:0000256" key="14">
    <source>
        <dbReference type="ARBA" id="ARBA00044898"/>
    </source>
</evidence>
<feature type="transmembrane region" description="Helical" evidence="25">
    <location>
        <begin position="228"/>
        <end position="254"/>
    </location>
</feature>
<dbReference type="Pfam" id="PF07690">
    <property type="entry name" value="MFS_1"/>
    <property type="match status" value="1"/>
</dbReference>
<evidence type="ECO:0000256" key="1">
    <source>
        <dbReference type="ARBA" id="ARBA00004155"/>
    </source>
</evidence>
<evidence type="ECO:0000256" key="10">
    <source>
        <dbReference type="ARBA" id="ARBA00044881"/>
    </source>
</evidence>
<dbReference type="GO" id="GO:0005765">
    <property type="term" value="C:lysosomal membrane"/>
    <property type="evidence" value="ECO:0007669"/>
    <property type="project" value="UniProtKB-SubCell"/>
</dbReference>
<evidence type="ECO:0000256" key="24">
    <source>
        <dbReference type="ARBA" id="ARBA00046376"/>
    </source>
</evidence>
<keyword evidence="4 25" id="KW-0812">Transmembrane</keyword>
<dbReference type="InterPro" id="IPR000849">
    <property type="entry name" value="Sugar_P_transporter"/>
</dbReference>
<feature type="transmembrane region" description="Helical" evidence="25">
    <location>
        <begin position="293"/>
        <end position="314"/>
    </location>
</feature>
<keyword evidence="5 25" id="KW-1133">Transmembrane helix</keyword>
<comment type="catalytic activity">
    <reaction evidence="17">
        <text>L-arginyl-glycine(out) = L-arginyl-glycine(in)</text>
        <dbReference type="Rhea" id="RHEA:79391"/>
        <dbReference type="ChEBI" id="CHEBI:229955"/>
    </reaction>
</comment>
<comment type="catalytic activity">
    <reaction evidence="11">
        <text>L-alpha-aminoacyl-L-histidine(out) = L-alpha-aminoacyl-L-histidine(in)</text>
        <dbReference type="Rhea" id="RHEA:79375"/>
        <dbReference type="ChEBI" id="CHEBI:229967"/>
    </reaction>
</comment>
<evidence type="ECO:0000256" key="15">
    <source>
        <dbReference type="ARBA" id="ARBA00044899"/>
    </source>
</evidence>
<evidence type="ECO:0000256" key="13">
    <source>
        <dbReference type="ARBA" id="ARBA00044893"/>
    </source>
</evidence>
<feature type="transmembrane region" description="Helical" evidence="25">
    <location>
        <begin position="397"/>
        <end position="420"/>
    </location>
</feature>
<evidence type="ECO:0000313" key="27">
    <source>
        <dbReference type="EMBL" id="RKD95222.1"/>
    </source>
</evidence>
<comment type="similarity">
    <text evidence="2">Belongs to the major facilitator superfamily.</text>
</comment>
<evidence type="ECO:0000256" key="2">
    <source>
        <dbReference type="ARBA" id="ARBA00008335"/>
    </source>
</evidence>
<dbReference type="Proteomes" id="UP000283805">
    <property type="component" value="Unassembled WGS sequence"/>
</dbReference>
<evidence type="ECO:0000256" key="12">
    <source>
        <dbReference type="ARBA" id="ARBA00044891"/>
    </source>
</evidence>
<feature type="transmembrane region" description="Helical" evidence="25">
    <location>
        <begin position="170"/>
        <end position="188"/>
    </location>
</feature>
<evidence type="ECO:0000256" key="16">
    <source>
        <dbReference type="ARBA" id="ARBA00044900"/>
    </source>
</evidence>
<comment type="catalytic activity">
    <reaction evidence="10">
        <text>L-alpha-aminoacyl-L-arginine(out) = L-alpha-aminoacyl-L-arginine(in)</text>
        <dbReference type="Rhea" id="RHEA:79367"/>
        <dbReference type="ChEBI" id="CHEBI:229968"/>
    </reaction>
</comment>
<dbReference type="PIRSF" id="PIRSF002808">
    <property type="entry name" value="Hexose_phosphate_transp"/>
    <property type="match status" value="1"/>
</dbReference>
<keyword evidence="3" id="KW-0813">Transport</keyword>
<organism evidence="27 28">
    <name type="scientific">Halopiger aswanensis</name>
    <dbReference type="NCBI Taxonomy" id="148449"/>
    <lineage>
        <taxon>Archaea</taxon>
        <taxon>Methanobacteriati</taxon>
        <taxon>Methanobacteriota</taxon>
        <taxon>Stenosarchaea group</taxon>
        <taxon>Halobacteria</taxon>
        <taxon>Halobacteriales</taxon>
        <taxon>Natrialbaceae</taxon>
        <taxon>Halopiger</taxon>
    </lineage>
</organism>
<comment type="catalytic activity">
    <reaction evidence="19">
        <text>L-alanyl-L-lysine(out) = L-alanyl-L-lysine(in)</text>
        <dbReference type="Rhea" id="RHEA:79415"/>
        <dbReference type="ChEBI" id="CHEBI:192470"/>
    </reaction>
</comment>
<name>A0A3R7DD54_9EURY</name>
<keyword evidence="6 25" id="KW-0472">Membrane</keyword>
<comment type="catalytic activity">
    <reaction evidence="8">
        <text>L-lysyl-L-alanine(out) = L-lysyl-L-alanine(in)</text>
        <dbReference type="Rhea" id="RHEA:79399"/>
        <dbReference type="ChEBI" id="CHEBI:229954"/>
    </reaction>
</comment>
<dbReference type="AlphaFoldDB" id="A0A3R7DD54"/>
<evidence type="ECO:0000256" key="6">
    <source>
        <dbReference type="ARBA" id="ARBA00023136"/>
    </source>
</evidence>
<evidence type="ECO:0000256" key="19">
    <source>
        <dbReference type="ARBA" id="ARBA00044919"/>
    </source>
</evidence>
<proteinExistence type="inferred from homology"/>
<comment type="catalytic activity">
    <reaction evidence="14">
        <text>L-aspartyl-L-lysine(out) = L-aspartyl-L-lysine(in)</text>
        <dbReference type="Rhea" id="RHEA:79411"/>
        <dbReference type="ChEBI" id="CHEBI:229953"/>
    </reaction>
</comment>
<feature type="transmembrane region" description="Helical" evidence="25">
    <location>
        <begin position="354"/>
        <end position="377"/>
    </location>
</feature>
<comment type="catalytic activity">
    <reaction evidence="20">
        <text>L-lysyl-glycine(out) = L-lysyl-glycine(in)</text>
        <dbReference type="Rhea" id="RHEA:79407"/>
        <dbReference type="ChEBI" id="CHEBI:191202"/>
    </reaction>
</comment>
<feature type="transmembrane region" description="Helical" evidence="25">
    <location>
        <begin position="103"/>
        <end position="123"/>
    </location>
</feature>
<dbReference type="Gene3D" id="1.20.1250.20">
    <property type="entry name" value="MFS general substrate transporter like domains"/>
    <property type="match status" value="2"/>
</dbReference>
<feature type="transmembrane region" description="Helical" evidence="25">
    <location>
        <begin position="52"/>
        <end position="72"/>
    </location>
</feature>
<evidence type="ECO:0000256" key="25">
    <source>
        <dbReference type="SAM" id="Phobius"/>
    </source>
</evidence>
<gene>
    <name evidence="27" type="ORF">ATJ93_2074</name>
</gene>
<comment type="catalytic activity">
    <reaction evidence="9">
        <text>L-histidyl-glycine(out) = L-histidyl-glycine(in)</text>
        <dbReference type="Rhea" id="RHEA:79395"/>
        <dbReference type="ChEBI" id="CHEBI:229957"/>
    </reaction>
</comment>
<evidence type="ECO:0000256" key="23">
    <source>
        <dbReference type="ARBA" id="ARBA00045709"/>
    </source>
</evidence>
<dbReference type="PANTHER" id="PTHR23512:SF3">
    <property type="entry name" value="MAJOR FACILITATOR SUPERFAMILY DOMAIN-CONTAINING PROTEIN 1"/>
    <property type="match status" value="1"/>
</dbReference>
<evidence type="ECO:0000256" key="17">
    <source>
        <dbReference type="ARBA" id="ARBA00044903"/>
    </source>
</evidence>
<dbReference type="SUPFAM" id="SSF103473">
    <property type="entry name" value="MFS general substrate transporter"/>
    <property type="match status" value="1"/>
</dbReference>
<feature type="transmembrane region" description="Helical" evidence="25">
    <location>
        <begin position="79"/>
        <end position="97"/>
    </location>
</feature>
<dbReference type="PROSITE" id="PS50850">
    <property type="entry name" value="MFS"/>
    <property type="match status" value="1"/>
</dbReference>
<protein>
    <recommendedName>
        <fullName evidence="21">Lysosomal dipeptide transporter MFSD1</fullName>
    </recommendedName>
    <alternativeName>
        <fullName evidence="22">Major facilitator superfamily domain-containing protein 1</fullName>
    </alternativeName>
</protein>
<evidence type="ECO:0000256" key="5">
    <source>
        <dbReference type="ARBA" id="ARBA00022989"/>
    </source>
</evidence>